<comment type="caution">
    <text evidence="1">The sequence shown here is derived from an EMBL/GenBank/DDBJ whole genome shotgun (WGS) entry which is preliminary data.</text>
</comment>
<proteinExistence type="predicted"/>
<evidence type="ECO:0000313" key="1">
    <source>
        <dbReference type="EMBL" id="TGD99747.1"/>
    </source>
</evidence>
<keyword evidence="2" id="KW-1185">Reference proteome</keyword>
<accession>A0A4Z0NT15</accession>
<dbReference type="EMBL" id="SRLB01000007">
    <property type="protein sequence ID" value="TGD99747.1"/>
    <property type="molecule type" value="Genomic_DNA"/>
</dbReference>
<protein>
    <submittedName>
        <fullName evidence="1">Uncharacterized protein</fullName>
    </submittedName>
</protein>
<sequence>MPPEFQVVADRLRTAARSRDANGVLAGGVGIILQRLADRVAAGLDDPATALATALAAEKAALSIPDVQPVETRYVQSSCHHSFL</sequence>
<dbReference type="AlphaFoldDB" id="A0A4Z0NT15"/>
<gene>
    <name evidence="1" type="ORF">EU555_11280</name>
</gene>
<organism evidence="1 2">
    <name type="scientific">Methylobacterium nonmethylotrophicum</name>
    <dbReference type="NCBI Taxonomy" id="1141884"/>
    <lineage>
        <taxon>Bacteria</taxon>
        <taxon>Pseudomonadati</taxon>
        <taxon>Pseudomonadota</taxon>
        <taxon>Alphaproteobacteria</taxon>
        <taxon>Hyphomicrobiales</taxon>
        <taxon>Methylobacteriaceae</taxon>
        <taxon>Methylobacterium</taxon>
    </lineage>
</organism>
<dbReference type="OrthoDB" id="9922159at2"/>
<reference evidence="1 2" key="1">
    <citation type="submission" date="2019-04" db="EMBL/GenBank/DDBJ databases">
        <authorList>
            <person name="Feng G."/>
            <person name="Zhu H."/>
        </authorList>
    </citation>
    <scope>NUCLEOTIDE SEQUENCE [LARGE SCALE GENOMIC DNA]</scope>
    <source>
        <strain evidence="1 2">6HR-1</strain>
    </source>
</reference>
<dbReference type="Proteomes" id="UP000297535">
    <property type="component" value="Unassembled WGS sequence"/>
</dbReference>
<evidence type="ECO:0000313" key="2">
    <source>
        <dbReference type="Proteomes" id="UP000297535"/>
    </source>
</evidence>
<dbReference type="RefSeq" id="WP_135414741.1">
    <property type="nucleotide sequence ID" value="NZ_SRLB01000007.1"/>
</dbReference>
<name>A0A4Z0NT15_9HYPH</name>